<proteinExistence type="evidence at transcript level"/>
<feature type="compositionally biased region" description="Basic and acidic residues" evidence="8">
    <location>
        <begin position="286"/>
        <end position="295"/>
    </location>
</feature>
<evidence type="ECO:0000256" key="7">
    <source>
        <dbReference type="SAM" id="Coils"/>
    </source>
</evidence>
<comment type="similarity">
    <text evidence="2">Belongs to the MiT/TFE family.</text>
</comment>
<dbReference type="PANTHER" id="PTHR45776:SF2">
    <property type="entry name" value="MIP04163P"/>
    <property type="match status" value="1"/>
</dbReference>
<dbReference type="GO" id="GO:0000981">
    <property type="term" value="F:DNA-binding transcription factor activity, RNA polymerase II-specific"/>
    <property type="evidence" value="ECO:0007669"/>
    <property type="project" value="TreeGrafter"/>
</dbReference>
<sequence>MKLIDVTSACAEKRPAPDDLLSIASLPTAKQIKLESTPIVPAGTSICSSSSLLSIENDHCYLASSLPSQEKSSSTNDLCEIFPAGAQEELESDFEPLFDDWDSLPYDSDDDDGELFRSLMASPVGTTDNTSVHGSEGYGTDTSDTADTLNVASSKDSEVTSKPAQVVASPKLIKDSNKPFTPVFQAHSLIRTQATKTVASKCSPVLFLNKNLEKGKNAVTRVYHIPKPDPTQGNKVETQTRKTVLLRVVRPAKSASLLQQNRNNNNITMSRANLKMEMERARALQEEKQSQEIRVNKQLSAPKSSATSSINFPSISVSTPQLPSAILKVETRLENPTQYYVKETQRNQVRDYLSQSHDGTKYVVRQLLNPASSAPAGGDGHLGSTPASPMARLNLSTDSVNEIVDDIVSIESSMGDEHFRYDRTANTLPTISPNQLDTFALGASQNLGVVRKEQTSSSYPLVKRELTDDEIRHFTKDRIKKDNHNIIERRRRYNINDRIKELGHMVPKSLDPDVRWNKGSILKAAVDYIHSLKNEQARSRQVEQRAKQMENMNKKLLLRVQELEMMVQQSGIPVSSDQTDKQNMVQTLLTDSTSPTRDLNFTKEQELQVSSFPSNPVTPSSHSPILVTSPPGTSNDQVLVFQPGQHHHTPVGSSDQQQMGHNQLMVDGAFTELQQMNSVTSHQQHQHHHQQQQQQQQQQQHHHQQQQIQQQQQHQMLNISPVPTYPSHSPNPQDNLSLGNQQVLDPLTSNTVLSLGDMDISDLNFDPTGASDVSTLMGGSDFSAFLNENSQYSDVMMDDMIKDDIFLSDANNPNNLNQ</sequence>
<evidence type="ECO:0000256" key="5">
    <source>
        <dbReference type="ARBA" id="ARBA00023163"/>
    </source>
</evidence>
<feature type="domain" description="BHLH" evidence="9">
    <location>
        <begin position="479"/>
        <end position="532"/>
    </location>
</feature>
<feature type="region of interest" description="Disordered" evidence="8">
    <location>
        <begin position="605"/>
        <end position="639"/>
    </location>
</feature>
<evidence type="ECO:0000256" key="8">
    <source>
        <dbReference type="SAM" id="MobiDB-lite"/>
    </source>
</evidence>
<dbReference type="GO" id="GO:0000978">
    <property type="term" value="F:RNA polymerase II cis-regulatory region sequence-specific DNA binding"/>
    <property type="evidence" value="ECO:0007669"/>
    <property type="project" value="TreeGrafter"/>
</dbReference>
<keyword evidence="6" id="KW-0539">Nucleus</keyword>
<keyword evidence="5" id="KW-0804">Transcription</keyword>
<dbReference type="Gene3D" id="4.10.280.10">
    <property type="entry name" value="Helix-loop-helix DNA-binding domain"/>
    <property type="match status" value="1"/>
</dbReference>
<dbReference type="PANTHER" id="PTHR45776">
    <property type="entry name" value="MIP04163P"/>
    <property type="match status" value="1"/>
</dbReference>
<feature type="compositionally biased region" description="Polar residues" evidence="8">
    <location>
        <begin position="124"/>
        <end position="133"/>
    </location>
</feature>
<dbReference type="EMBL" id="LR787990">
    <property type="protein sequence ID" value="CAB3263852.1"/>
    <property type="molecule type" value="mRNA"/>
</dbReference>
<keyword evidence="4" id="KW-0238">DNA-binding</keyword>
<accession>A0A6F9DK86</accession>
<keyword evidence="3" id="KW-0805">Transcription regulation</keyword>
<dbReference type="InterPro" id="IPR036638">
    <property type="entry name" value="HLH_DNA-bd_sf"/>
</dbReference>
<gene>
    <name evidence="10" type="primary">Mitf</name>
</gene>
<dbReference type="GO" id="GO:0046983">
    <property type="term" value="F:protein dimerization activity"/>
    <property type="evidence" value="ECO:0007669"/>
    <property type="project" value="InterPro"/>
</dbReference>
<dbReference type="PROSITE" id="PS50888">
    <property type="entry name" value="BHLH"/>
    <property type="match status" value="1"/>
</dbReference>
<keyword evidence="7" id="KW-0175">Coiled coil</keyword>
<feature type="compositionally biased region" description="Polar residues" evidence="8">
    <location>
        <begin position="297"/>
        <end position="308"/>
    </location>
</feature>
<dbReference type="GO" id="GO:0005634">
    <property type="term" value="C:nucleus"/>
    <property type="evidence" value="ECO:0007669"/>
    <property type="project" value="UniProtKB-SubCell"/>
</dbReference>
<evidence type="ECO:0000256" key="4">
    <source>
        <dbReference type="ARBA" id="ARBA00023125"/>
    </source>
</evidence>
<feature type="compositionally biased region" description="Polar residues" evidence="8">
    <location>
        <begin position="726"/>
        <end position="740"/>
    </location>
</feature>
<protein>
    <submittedName>
        <fullName evidence="10">MITF transcription factor</fullName>
    </submittedName>
</protein>
<evidence type="ECO:0000313" key="10">
    <source>
        <dbReference type="EMBL" id="CAB3263852.1"/>
    </source>
</evidence>
<dbReference type="AlphaFoldDB" id="A0A6F9DK86"/>
<dbReference type="CDD" id="cd11397">
    <property type="entry name" value="bHLHzip_MITF_like"/>
    <property type="match status" value="1"/>
</dbReference>
<feature type="region of interest" description="Disordered" evidence="8">
    <location>
        <begin position="678"/>
        <end position="740"/>
    </location>
</feature>
<feature type="compositionally biased region" description="Low complexity" evidence="8">
    <location>
        <begin position="691"/>
        <end position="715"/>
    </location>
</feature>
<evidence type="ECO:0000259" key="9">
    <source>
        <dbReference type="PROSITE" id="PS50888"/>
    </source>
</evidence>
<dbReference type="InterPro" id="IPR031867">
    <property type="entry name" value="MiT/TFE_N"/>
</dbReference>
<dbReference type="Pfam" id="PF15951">
    <property type="entry name" value="MITF_TFEB_C_3_N"/>
    <property type="match status" value="1"/>
</dbReference>
<feature type="region of interest" description="Disordered" evidence="8">
    <location>
        <begin position="122"/>
        <end position="147"/>
    </location>
</feature>
<feature type="coiled-coil region" evidence="7">
    <location>
        <begin position="532"/>
        <end position="566"/>
    </location>
</feature>
<evidence type="ECO:0000256" key="1">
    <source>
        <dbReference type="ARBA" id="ARBA00004123"/>
    </source>
</evidence>
<dbReference type="InterPro" id="IPR011598">
    <property type="entry name" value="bHLH_dom"/>
</dbReference>
<dbReference type="SUPFAM" id="SSF47459">
    <property type="entry name" value="HLH, helix-loop-helix DNA-binding domain"/>
    <property type="match status" value="1"/>
</dbReference>
<feature type="region of interest" description="Disordered" evidence="8">
    <location>
        <begin position="370"/>
        <end position="390"/>
    </location>
</feature>
<dbReference type="Pfam" id="PF00010">
    <property type="entry name" value="HLH"/>
    <property type="match status" value="1"/>
</dbReference>
<evidence type="ECO:0000256" key="3">
    <source>
        <dbReference type="ARBA" id="ARBA00023015"/>
    </source>
</evidence>
<name>A0A6F9DK86_9ASCI</name>
<dbReference type="SMART" id="SM00353">
    <property type="entry name" value="HLH"/>
    <property type="match status" value="1"/>
</dbReference>
<reference evidence="10" key="1">
    <citation type="submission" date="2020-04" db="EMBL/GenBank/DDBJ databases">
        <authorList>
            <person name="Neveu A P."/>
        </authorList>
    </citation>
    <scope>NUCLEOTIDE SEQUENCE</scope>
    <source>
        <tissue evidence="10">Whole embryo</tissue>
    </source>
</reference>
<comment type="subcellular location">
    <subcellularLocation>
        <location evidence="1">Nucleus</location>
    </subcellularLocation>
</comment>
<feature type="region of interest" description="Disordered" evidence="8">
    <location>
        <begin position="286"/>
        <end position="308"/>
    </location>
</feature>
<evidence type="ECO:0000256" key="2">
    <source>
        <dbReference type="ARBA" id="ARBA00008289"/>
    </source>
</evidence>
<evidence type="ECO:0000256" key="6">
    <source>
        <dbReference type="ARBA" id="ARBA00023242"/>
    </source>
</evidence>
<feature type="compositionally biased region" description="Polar residues" evidence="8">
    <location>
        <begin position="607"/>
        <end position="623"/>
    </location>
</feature>
<organism evidence="10">
    <name type="scientific">Phallusia mammillata</name>
    <dbReference type="NCBI Taxonomy" id="59560"/>
    <lineage>
        <taxon>Eukaryota</taxon>
        <taxon>Metazoa</taxon>
        <taxon>Chordata</taxon>
        <taxon>Tunicata</taxon>
        <taxon>Ascidiacea</taxon>
        <taxon>Phlebobranchia</taxon>
        <taxon>Ascidiidae</taxon>
        <taxon>Phallusia</taxon>
    </lineage>
</organism>